<evidence type="ECO:0000256" key="2">
    <source>
        <dbReference type="ARBA" id="ARBA00023125"/>
    </source>
</evidence>
<dbReference type="InterPro" id="IPR035472">
    <property type="entry name" value="RpiR-like_SIS"/>
</dbReference>
<dbReference type="PANTHER" id="PTHR30514">
    <property type="entry name" value="GLUCOKINASE"/>
    <property type="match status" value="1"/>
</dbReference>
<evidence type="ECO:0000259" key="4">
    <source>
        <dbReference type="PROSITE" id="PS51071"/>
    </source>
</evidence>
<keyword evidence="1" id="KW-0805">Transcription regulation</keyword>
<feature type="domain" description="HTH rpiR-type" evidence="4">
    <location>
        <begin position="6"/>
        <end position="82"/>
    </location>
</feature>
<dbReference type="InterPro" id="IPR009057">
    <property type="entry name" value="Homeodomain-like_sf"/>
</dbReference>
<sequence>MTKPPLTVRELIRDQYKTLTQSERKFANSLLENYPVAGLASITIVASNADVSTPTVARMVQKLGFKGYPQFHQALLKELEAKVSGPTQRRENWAAEAPEGHLLNRFSQAVTDNLSQTFSNVDTGQFDAAVRQLANTEARLYVVGGRITRALADYAFTHFQAIRQRVTHMTSSSATWPHYVLDMEPGDTLLMFDVRRYETNLQRLAELAAERGVKVVLITDQWASPVTAVAEHAFNCWVEIPSAWDSNISTMMLLEAMIAATQEESWDKTKERYDRLDELFDTTRLFRKFS</sequence>
<dbReference type="Pfam" id="PF01380">
    <property type="entry name" value="SIS"/>
    <property type="match status" value="1"/>
</dbReference>
<dbReference type="CDD" id="cd05013">
    <property type="entry name" value="SIS_RpiR"/>
    <property type="match status" value="1"/>
</dbReference>
<evidence type="ECO:0000313" key="5">
    <source>
        <dbReference type="EMBL" id="GAA6195960.1"/>
    </source>
</evidence>
<name>A0ABQ0AJA3_9RHOB</name>
<dbReference type="Pfam" id="PF01418">
    <property type="entry name" value="HTH_6"/>
    <property type="match status" value="1"/>
</dbReference>
<accession>A0ABQ0AJA3</accession>
<dbReference type="Gene3D" id="1.10.10.10">
    <property type="entry name" value="Winged helix-like DNA-binding domain superfamily/Winged helix DNA-binding domain"/>
    <property type="match status" value="1"/>
</dbReference>
<dbReference type="SUPFAM" id="SSF53697">
    <property type="entry name" value="SIS domain"/>
    <property type="match status" value="1"/>
</dbReference>
<keyword evidence="3" id="KW-0804">Transcription</keyword>
<evidence type="ECO:0000256" key="1">
    <source>
        <dbReference type="ARBA" id="ARBA00023015"/>
    </source>
</evidence>
<keyword evidence="2" id="KW-0238">DNA-binding</keyword>
<dbReference type="Gene3D" id="3.40.50.10490">
    <property type="entry name" value="Glucose-6-phosphate isomerase like protein, domain 1"/>
    <property type="match status" value="1"/>
</dbReference>
<evidence type="ECO:0000313" key="6">
    <source>
        <dbReference type="Proteomes" id="UP001441944"/>
    </source>
</evidence>
<organism evidence="5 6">
    <name type="scientific">Pseudophaeobacter arcticus</name>
    <dbReference type="NCBI Taxonomy" id="385492"/>
    <lineage>
        <taxon>Bacteria</taxon>
        <taxon>Pseudomonadati</taxon>
        <taxon>Pseudomonadota</taxon>
        <taxon>Alphaproteobacteria</taxon>
        <taxon>Rhodobacterales</taxon>
        <taxon>Paracoccaceae</taxon>
        <taxon>Pseudophaeobacter</taxon>
    </lineage>
</organism>
<dbReference type="InterPro" id="IPR046348">
    <property type="entry name" value="SIS_dom_sf"/>
</dbReference>
<protein>
    <submittedName>
        <fullName evidence="5">MurR/RpiR family transcriptional regulator</fullName>
    </submittedName>
</protein>
<evidence type="ECO:0000256" key="3">
    <source>
        <dbReference type="ARBA" id="ARBA00023163"/>
    </source>
</evidence>
<dbReference type="InterPro" id="IPR000281">
    <property type="entry name" value="HTH_RpiR"/>
</dbReference>
<dbReference type="RefSeq" id="WP_295447959.1">
    <property type="nucleotide sequence ID" value="NZ_BAABWU010000003.1"/>
</dbReference>
<dbReference type="InterPro" id="IPR047640">
    <property type="entry name" value="RpiR-like"/>
</dbReference>
<proteinExistence type="predicted"/>
<dbReference type="PROSITE" id="PS51071">
    <property type="entry name" value="HTH_RPIR"/>
    <property type="match status" value="1"/>
</dbReference>
<dbReference type="EMBL" id="BAABWU010000003">
    <property type="protein sequence ID" value="GAA6195960.1"/>
    <property type="molecule type" value="Genomic_DNA"/>
</dbReference>
<dbReference type="PANTHER" id="PTHR30514:SF18">
    <property type="entry name" value="RPIR-FAMILY TRANSCRIPTIONAL REGULATOR"/>
    <property type="match status" value="1"/>
</dbReference>
<reference evidence="5 6" key="1">
    <citation type="submission" date="2024-04" db="EMBL/GenBank/DDBJ databases">
        <title>Draft genome sequence of Pseudophaeobacter arcticus NBRC 116598.</title>
        <authorList>
            <person name="Miyakawa T."/>
            <person name="Kusuya Y."/>
            <person name="Miura T."/>
        </authorList>
    </citation>
    <scope>NUCLEOTIDE SEQUENCE [LARGE SCALE GENOMIC DNA]</scope>
    <source>
        <strain evidence="5 6">SU-CL00105</strain>
    </source>
</reference>
<gene>
    <name evidence="5" type="ORF">NBRC116598_14040</name>
</gene>
<dbReference type="InterPro" id="IPR036388">
    <property type="entry name" value="WH-like_DNA-bd_sf"/>
</dbReference>
<keyword evidence="6" id="KW-1185">Reference proteome</keyword>
<dbReference type="Proteomes" id="UP001441944">
    <property type="component" value="Unassembled WGS sequence"/>
</dbReference>
<comment type="caution">
    <text evidence="5">The sequence shown here is derived from an EMBL/GenBank/DDBJ whole genome shotgun (WGS) entry which is preliminary data.</text>
</comment>
<dbReference type="SUPFAM" id="SSF46689">
    <property type="entry name" value="Homeodomain-like"/>
    <property type="match status" value="1"/>
</dbReference>
<dbReference type="InterPro" id="IPR001347">
    <property type="entry name" value="SIS_dom"/>
</dbReference>